<protein>
    <submittedName>
        <fullName evidence="1">Uncharacterized protein</fullName>
    </submittedName>
</protein>
<dbReference type="AlphaFoldDB" id="A0A8E2I682"/>
<sequence>MGIAFFTRCLLVITYLNINNVREKTTEGDPIISDISFNGESLEVERDTTRDKYGENTITNHHCKSISVMKDENNHDQYILTECSGFQRPYYLGTDKR</sequence>
<accession>A0A8E2I682</accession>
<evidence type="ECO:0000313" key="1">
    <source>
        <dbReference type="EMBL" id="OOP66780.1"/>
    </source>
</evidence>
<organism evidence="1 2">
    <name type="scientific">Heyndrickxia oleronia</name>
    <dbReference type="NCBI Taxonomy" id="38875"/>
    <lineage>
        <taxon>Bacteria</taxon>
        <taxon>Bacillati</taxon>
        <taxon>Bacillota</taxon>
        <taxon>Bacilli</taxon>
        <taxon>Bacillales</taxon>
        <taxon>Bacillaceae</taxon>
        <taxon>Heyndrickxia</taxon>
    </lineage>
</organism>
<dbReference type="EMBL" id="MTLA01000264">
    <property type="protein sequence ID" value="OOP66780.1"/>
    <property type="molecule type" value="Genomic_DNA"/>
</dbReference>
<dbReference type="Proteomes" id="UP000189761">
    <property type="component" value="Unassembled WGS sequence"/>
</dbReference>
<name>A0A8E2I682_9BACI</name>
<keyword evidence="2" id="KW-1185">Reference proteome</keyword>
<evidence type="ECO:0000313" key="2">
    <source>
        <dbReference type="Proteomes" id="UP000189761"/>
    </source>
</evidence>
<dbReference type="InterPro" id="IPR025372">
    <property type="entry name" value="DUF4362"/>
</dbReference>
<gene>
    <name evidence="1" type="ORF">BWZ43_19040</name>
</gene>
<dbReference type="RefSeq" id="WP_071977291.1">
    <property type="nucleotide sequence ID" value="NZ_MTLA01000264.1"/>
</dbReference>
<comment type="caution">
    <text evidence="1">The sequence shown here is derived from an EMBL/GenBank/DDBJ whole genome shotgun (WGS) entry which is preliminary data.</text>
</comment>
<reference evidence="1 2" key="1">
    <citation type="submission" date="2017-01" db="EMBL/GenBank/DDBJ databases">
        <title>Draft genome sequence of Bacillus oleronius.</title>
        <authorList>
            <person name="Allam M."/>
        </authorList>
    </citation>
    <scope>NUCLEOTIDE SEQUENCE [LARGE SCALE GENOMIC DNA]</scope>
    <source>
        <strain evidence="1 2">DSM 9356</strain>
    </source>
</reference>
<dbReference type="Pfam" id="PF14275">
    <property type="entry name" value="DUF4362"/>
    <property type="match status" value="1"/>
</dbReference>
<proteinExistence type="predicted"/>